<dbReference type="GO" id="GO:0005886">
    <property type="term" value="C:plasma membrane"/>
    <property type="evidence" value="ECO:0007669"/>
    <property type="project" value="UniProtKB-SubCell"/>
</dbReference>
<evidence type="ECO:0000256" key="3">
    <source>
        <dbReference type="ARBA" id="ARBA00022475"/>
    </source>
</evidence>
<dbReference type="Gene3D" id="1.20.1250.20">
    <property type="entry name" value="MFS general substrate transporter like domains"/>
    <property type="match status" value="1"/>
</dbReference>
<evidence type="ECO:0000313" key="10">
    <source>
        <dbReference type="EMBL" id="CAG7644924.1"/>
    </source>
</evidence>
<dbReference type="GO" id="GO:0022857">
    <property type="term" value="F:transmembrane transporter activity"/>
    <property type="evidence" value="ECO:0007669"/>
    <property type="project" value="InterPro"/>
</dbReference>
<dbReference type="InterPro" id="IPR011701">
    <property type="entry name" value="MFS"/>
</dbReference>
<feature type="transmembrane region" description="Helical" evidence="8">
    <location>
        <begin position="33"/>
        <end position="54"/>
    </location>
</feature>
<feature type="transmembrane region" description="Helical" evidence="8">
    <location>
        <begin position="66"/>
        <end position="88"/>
    </location>
</feature>
<keyword evidence="4 8" id="KW-0812">Transmembrane</keyword>
<feature type="transmembrane region" description="Helical" evidence="8">
    <location>
        <begin position="295"/>
        <end position="312"/>
    </location>
</feature>
<evidence type="ECO:0000313" key="11">
    <source>
        <dbReference type="Proteomes" id="UP001153328"/>
    </source>
</evidence>
<evidence type="ECO:0000256" key="8">
    <source>
        <dbReference type="SAM" id="Phobius"/>
    </source>
</evidence>
<feature type="transmembrane region" description="Helical" evidence="8">
    <location>
        <begin position="383"/>
        <end position="402"/>
    </location>
</feature>
<dbReference type="Proteomes" id="UP001153328">
    <property type="component" value="Unassembled WGS sequence"/>
</dbReference>
<keyword evidence="3" id="KW-1003">Cell membrane</keyword>
<dbReference type="InterPro" id="IPR020846">
    <property type="entry name" value="MFS_dom"/>
</dbReference>
<feature type="transmembrane region" description="Helical" evidence="8">
    <location>
        <begin position="264"/>
        <end position="283"/>
    </location>
</feature>
<dbReference type="InterPro" id="IPR050171">
    <property type="entry name" value="MFS_Transporters"/>
</dbReference>
<feature type="region of interest" description="Disordered" evidence="7">
    <location>
        <begin position="187"/>
        <end position="221"/>
    </location>
</feature>
<feature type="domain" description="Major facilitator superfamily (MFS) profile" evidence="9">
    <location>
        <begin position="4"/>
        <end position="407"/>
    </location>
</feature>
<proteinExistence type="predicted"/>
<organism evidence="10 11">
    <name type="scientific">Actinacidiphila bryophytorum</name>
    <dbReference type="NCBI Taxonomy" id="1436133"/>
    <lineage>
        <taxon>Bacteria</taxon>
        <taxon>Bacillati</taxon>
        <taxon>Actinomycetota</taxon>
        <taxon>Actinomycetes</taxon>
        <taxon>Kitasatosporales</taxon>
        <taxon>Streptomycetaceae</taxon>
        <taxon>Actinacidiphila</taxon>
    </lineage>
</organism>
<dbReference type="EMBL" id="CAJVAX010000018">
    <property type="protein sequence ID" value="CAG7644924.1"/>
    <property type="molecule type" value="Genomic_DNA"/>
</dbReference>
<gene>
    <name evidence="10" type="ORF">SBRY_40024</name>
</gene>
<dbReference type="PRINTS" id="PR01035">
    <property type="entry name" value="TCRTETA"/>
</dbReference>
<accession>A0A9W4MG55</accession>
<dbReference type="RefSeq" id="WP_206247498.1">
    <property type="nucleotide sequence ID" value="NZ_CAJVAX010000018.1"/>
</dbReference>
<evidence type="ECO:0000256" key="6">
    <source>
        <dbReference type="ARBA" id="ARBA00023136"/>
    </source>
</evidence>
<dbReference type="PANTHER" id="PTHR23517">
    <property type="entry name" value="RESISTANCE PROTEIN MDTM, PUTATIVE-RELATED-RELATED"/>
    <property type="match status" value="1"/>
</dbReference>
<evidence type="ECO:0000256" key="1">
    <source>
        <dbReference type="ARBA" id="ARBA00004651"/>
    </source>
</evidence>
<feature type="transmembrane region" description="Helical" evidence="8">
    <location>
        <begin position="357"/>
        <end position="377"/>
    </location>
</feature>
<dbReference type="Pfam" id="PF07690">
    <property type="entry name" value="MFS_1"/>
    <property type="match status" value="1"/>
</dbReference>
<evidence type="ECO:0000256" key="7">
    <source>
        <dbReference type="SAM" id="MobiDB-lite"/>
    </source>
</evidence>
<reference evidence="10" key="1">
    <citation type="submission" date="2021-06" db="EMBL/GenBank/DDBJ databases">
        <authorList>
            <person name="Arsene-Ploetze F."/>
        </authorList>
    </citation>
    <scope>NUCLEOTIDE SEQUENCE</scope>
    <source>
        <strain evidence="10">SBRY1</strain>
    </source>
</reference>
<evidence type="ECO:0000256" key="4">
    <source>
        <dbReference type="ARBA" id="ARBA00022692"/>
    </source>
</evidence>
<evidence type="ECO:0000256" key="5">
    <source>
        <dbReference type="ARBA" id="ARBA00022989"/>
    </source>
</evidence>
<sequence>MNTRTCTLLLAIVVTNASYTVLIPFVPELMLRAHLTGTGVALAFALFAGAKALCQPLGGAWCDRWGARRVAFAALLVVSAAVVAFTFARSPSTLLAARLVWGAGEGVVTPALYQGAADLARRQGIPSGRMMGWFGSASFTGLLAGPAGAAAGEPIGLTGLCLAGAALIATMAVGLLAAIPGATAEAADTTAPGARSEKDDTSTDEPGGSGKQHQERGRSGVGEPSWLLPVLAFAGLDVFAGIGASALEPTIPRYLAPAGGRESLIAAVFAVGFAVFSLMSLVLSRFAGRWRLRTLAVSGLALTAAGLALMSVSDRSFALMGCFAVFMTGQPMIYLAARQGIADLRAAAGRLGRSFGIFGAVSDLGELIGPVAGAAAVAQAGRYGFLLIGLLVLLPLPVLLAARSTRGLALSVATAPATEG</sequence>
<name>A0A9W4MG55_9ACTN</name>
<feature type="transmembrane region" description="Helical" evidence="8">
    <location>
        <begin position="318"/>
        <end position="337"/>
    </location>
</feature>
<feature type="transmembrane region" description="Helical" evidence="8">
    <location>
        <begin position="133"/>
        <end position="151"/>
    </location>
</feature>
<dbReference type="AlphaFoldDB" id="A0A9W4MG55"/>
<dbReference type="InterPro" id="IPR001958">
    <property type="entry name" value="Tet-R_TetA/multi-R_MdtG-like"/>
</dbReference>
<dbReference type="InterPro" id="IPR036259">
    <property type="entry name" value="MFS_trans_sf"/>
</dbReference>
<evidence type="ECO:0000259" key="9">
    <source>
        <dbReference type="PROSITE" id="PS50850"/>
    </source>
</evidence>
<keyword evidence="5 8" id="KW-1133">Transmembrane helix</keyword>
<dbReference type="PROSITE" id="PS50850">
    <property type="entry name" value="MFS"/>
    <property type="match status" value="1"/>
</dbReference>
<protein>
    <recommendedName>
        <fullName evidence="9">Major facilitator superfamily (MFS) profile domain-containing protein</fullName>
    </recommendedName>
</protein>
<comment type="subcellular location">
    <subcellularLocation>
        <location evidence="1">Cell membrane</location>
        <topology evidence="1">Multi-pass membrane protein</topology>
    </subcellularLocation>
</comment>
<feature type="transmembrane region" description="Helical" evidence="8">
    <location>
        <begin position="157"/>
        <end position="179"/>
    </location>
</feature>
<keyword evidence="11" id="KW-1185">Reference proteome</keyword>
<dbReference type="SUPFAM" id="SSF103473">
    <property type="entry name" value="MFS general substrate transporter"/>
    <property type="match status" value="1"/>
</dbReference>
<comment type="caution">
    <text evidence="10">The sequence shown here is derived from an EMBL/GenBank/DDBJ whole genome shotgun (WGS) entry which is preliminary data.</text>
</comment>
<evidence type="ECO:0000256" key="2">
    <source>
        <dbReference type="ARBA" id="ARBA00022448"/>
    </source>
</evidence>
<keyword evidence="6 8" id="KW-0472">Membrane</keyword>
<keyword evidence="2" id="KW-0813">Transport</keyword>